<protein>
    <submittedName>
        <fullName evidence="2">Uncharacterized protein</fullName>
    </submittedName>
</protein>
<evidence type="ECO:0000256" key="1">
    <source>
        <dbReference type="SAM" id="MobiDB-lite"/>
    </source>
</evidence>
<gene>
    <name evidence="2" type="ORF">V5E97_33965</name>
</gene>
<dbReference type="AlphaFoldDB" id="A0AAU7CCX4"/>
<proteinExistence type="predicted"/>
<accession>A0AAU7CCX4</accession>
<name>A0AAU7CCX4_9BACT</name>
<dbReference type="RefSeq" id="WP_406696015.1">
    <property type="nucleotide sequence ID" value="NZ_CP155447.1"/>
</dbReference>
<reference evidence="2" key="1">
    <citation type="submission" date="2024-05" db="EMBL/GenBank/DDBJ databases">
        <title>Planctomycetes of the genus Singulisphaera possess chitinolytic capabilities.</title>
        <authorList>
            <person name="Ivanova A."/>
        </authorList>
    </citation>
    <scope>NUCLEOTIDE SEQUENCE</scope>
    <source>
        <strain evidence="2">Ch08T</strain>
    </source>
</reference>
<organism evidence="2">
    <name type="scientific">Singulisphaera sp. Ch08</name>
    <dbReference type="NCBI Taxonomy" id="3120278"/>
    <lineage>
        <taxon>Bacteria</taxon>
        <taxon>Pseudomonadati</taxon>
        <taxon>Planctomycetota</taxon>
        <taxon>Planctomycetia</taxon>
        <taxon>Isosphaerales</taxon>
        <taxon>Isosphaeraceae</taxon>
        <taxon>Singulisphaera</taxon>
    </lineage>
</organism>
<feature type="compositionally biased region" description="Low complexity" evidence="1">
    <location>
        <begin position="150"/>
        <end position="168"/>
    </location>
</feature>
<evidence type="ECO:0000313" key="2">
    <source>
        <dbReference type="EMBL" id="XBH03278.1"/>
    </source>
</evidence>
<sequence>MAPHLDRPASFTALHHIADEVARRNRHIYDEMLLHSQYVRTGNFTSLGTADLRLLFDLYDARFFDGLLGRMLREDGVGEVTLRPSARMTRAAGKTYMRRERRQTLTGVVERVEYEIAVSTLLLAQNFREPGRLVTVGDWYVAIGWRSFSGSSSTSYSTWPSSSPGVSRAARPLTSTLCRGASSDTREQPTIS</sequence>
<dbReference type="EMBL" id="CP155447">
    <property type="protein sequence ID" value="XBH03278.1"/>
    <property type="molecule type" value="Genomic_DNA"/>
</dbReference>
<feature type="region of interest" description="Disordered" evidence="1">
    <location>
        <begin position="150"/>
        <end position="192"/>
    </location>
</feature>